<reference evidence="5 6" key="1">
    <citation type="submission" date="2024-07" db="EMBL/GenBank/DDBJ databases">
        <title>Draft sequence of the Neodothiora populina.</title>
        <authorList>
            <person name="Drown D.D."/>
            <person name="Schuette U.S."/>
            <person name="Buechlein A.B."/>
            <person name="Rusch D.R."/>
            <person name="Winton L.W."/>
            <person name="Adams G.A."/>
        </authorList>
    </citation>
    <scope>NUCLEOTIDE SEQUENCE [LARGE SCALE GENOMIC DNA]</scope>
    <source>
        <strain evidence="5 6">CPC 39397</strain>
    </source>
</reference>
<evidence type="ECO:0000313" key="5">
    <source>
        <dbReference type="EMBL" id="KAL1311004.1"/>
    </source>
</evidence>
<accession>A0ABR3PP74</accession>
<evidence type="ECO:0008006" key="7">
    <source>
        <dbReference type="Google" id="ProtNLM"/>
    </source>
</evidence>
<dbReference type="SUPFAM" id="SSF50249">
    <property type="entry name" value="Nucleic acid-binding proteins"/>
    <property type="match status" value="1"/>
</dbReference>
<dbReference type="CDD" id="cd00364">
    <property type="entry name" value="Ribosomal_uS17"/>
    <property type="match status" value="1"/>
</dbReference>
<dbReference type="InterPro" id="IPR000266">
    <property type="entry name" value="Ribosomal_uS17"/>
</dbReference>
<comment type="similarity">
    <text evidence="1">Belongs to the universal ribosomal protein uS17 family.</text>
</comment>
<dbReference type="Proteomes" id="UP001562354">
    <property type="component" value="Unassembled WGS sequence"/>
</dbReference>
<protein>
    <recommendedName>
        <fullName evidence="7">Nucleic acid-binding protein</fullName>
    </recommendedName>
</protein>
<evidence type="ECO:0000313" key="6">
    <source>
        <dbReference type="Proteomes" id="UP001562354"/>
    </source>
</evidence>
<sequence>MRRTSLLNPLRTFICPRPAIQAWRSARCFATEVSPASPSTTTAQIPAFTTANTSASGHSSSIIGQSGVLSGSHASESSSVRKGPVGVVVSAGKMQKTVKVRIPGQKYNKHLRKYFREDTNHLVHDPNSSLNIGDVVSLSPHRASKHVHHIVQEILVPFGTPIADRPAVPTEEERKAEYESKRAVKVERRTLRRAAAQGSERAIEQLKTMGLDPGHGAVAGVGEKNVKKQQMGNKGHKLPEGVLPGGLHAVGKIGDRAKSNKEKTMKRQEKAEENILEARS</sequence>
<dbReference type="PANTHER" id="PTHR24088:SF0">
    <property type="entry name" value="SMALL RIBOSOMAL SUBUNIT PROTEIN US17M"/>
    <property type="match status" value="1"/>
</dbReference>
<dbReference type="GeneID" id="95974925"/>
<dbReference type="InterPro" id="IPR039193">
    <property type="entry name" value="Ribosomal_uS17m_metazoa"/>
</dbReference>
<evidence type="ECO:0000256" key="3">
    <source>
        <dbReference type="ARBA" id="ARBA00023274"/>
    </source>
</evidence>
<feature type="region of interest" description="Disordered" evidence="4">
    <location>
        <begin position="227"/>
        <end position="280"/>
    </location>
</feature>
<dbReference type="EMBL" id="JBFMKM010000003">
    <property type="protein sequence ID" value="KAL1311004.1"/>
    <property type="molecule type" value="Genomic_DNA"/>
</dbReference>
<keyword evidence="3" id="KW-0687">Ribonucleoprotein</keyword>
<dbReference type="Pfam" id="PF00366">
    <property type="entry name" value="Ribosomal_S17"/>
    <property type="match status" value="1"/>
</dbReference>
<dbReference type="RefSeq" id="XP_069203853.1">
    <property type="nucleotide sequence ID" value="XM_069340383.1"/>
</dbReference>
<organism evidence="5 6">
    <name type="scientific">Neodothiora populina</name>
    <dbReference type="NCBI Taxonomy" id="2781224"/>
    <lineage>
        <taxon>Eukaryota</taxon>
        <taxon>Fungi</taxon>
        <taxon>Dikarya</taxon>
        <taxon>Ascomycota</taxon>
        <taxon>Pezizomycotina</taxon>
        <taxon>Dothideomycetes</taxon>
        <taxon>Dothideomycetidae</taxon>
        <taxon>Dothideales</taxon>
        <taxon>Dothioraceae</taxon>
        <taxon>Neodothiora</taxon>
    </lineage>
</organism>
<comment type="caution">
    <text evidence="5">The sequence shown here is derived from an EMBL/GenBank/DDBJ whole genome shotgun (WGS) entry which is preliminary data.</text>
</comment>
<feature type="compositionally biased region" description="Basic and acidic residues" evidence="4">
    <location>
        <begin position="253"/>
        <end position="280"/>
    </location>
</feature>
<dbReference type="PANTHER" id="PTHR24088">
    <property type="entry name" value="28S RIBOSOMAL PROTEIN S17, MITOCHONDRIAL"/>
    <property type="match status" value="1"/>
</dbReference>
<gene>
    <name evidence="5" type="ORF">AAFC00_001222</name>
</gene>
<evidence type="ECO:0000256" key="2">
    <source>
        <dbReference type="ARBA" id="ARBA00022980"/>
    </source>
</evidence>
<proteinExistence type="inferred from homology"/>
<keyword evidence="2" id="KW-0689">Ribosomal protein</keyword>
<evidence type="ECO:0000256" key="1">
    <source>
        <dbReference type="ARBA" id="ARBA00010254"/>
    </source>
</evidence>
<keyword evidence="6" id="KW-1185">Reference proteome</keyword>
<dbReference type="Gene3D" id="2.40.50.140">
    <property type="entry name" value="Nucleic acid-binding proteins"/>
    <property type="match status" value="1"/>
</dbReference>
<dbReference type="InterPro" id="IPR012340">
    <property type="entry name" value="NA-bd_OB-fold"/>
</dbReference>
<name>A0ABR3PP74_9PEZI</name>
<evidence type="ECO:0000256" key="4">
    <source>
        <dbReference type="SAM" id="MobiDB-lite"/>
    </source>
</evidence>